<dbReference type="Proteomes" id="UP001362999">
    <property type="component" value="Unassembled WGS sequence"/>
</dbReference>
<dbReference type="AlphaFoldDB" id="A0AAW0DBW6"/>
<keyword evidence="2" id="KW-1185">Reference proteome</keyword>
<name>A0AAW0DBW6_9AGAR</name>
<proteinExistence type="predicted"/>
<protein>
    <submittedName>
        <fullName evidence="1">Uncharacterized protein</fullName>
    </submittedName>
</protein>
<gene>
    <name evidence="1" type="ORF">R3P38DRAFT_1872143</name>
</gene>
<evidence type="ECO:0000313" key="1">
    <source>
        <dbReference type="EMBL" id="KAK7048598.1"/>
    </source>
</evidence>
<comment type="caution">
    <text evidence="1">The sequence shown here is derived from an EMBL/GenBank/DDBJ whole genome shotgun (WGS) entry which is preliminary data.</text>
</comment>
<sequence>MAEAPEDTLRVSRPSIQESVAHASLIVSLDSRRTFTDTSTIWGPGTASGRAILALGEATIRGIDVLVIQRRLTTIRMVGHSLTGAMCDDLLELCRPNLYSARIAKQALRLTLSHICGSREHSLSMFVVSLCKWPQDEARLILLTIVYTSTVVFHPFGSNLERLYDFLVTVIQVKNGWKILVMEALALLDEKFPPLGIHPIHLLRAEMTAGHEESPLSGLQEAYRAGMRSKSWVSLHKCGLQLKSMYLDMREVLKTVPNLSAAQIVDIIYDIATFSGYR</sequence>
<dbReference type="EMBL" id="JAWWNJ010000009">
    <property type="protein sequence ID" value="KAK7048598.1"/>
    <property type="molecule type" value="Genomic_DNA"/>
</dbReference>
<accession>A0AAW0DBW6</accession>
<reference evidence="1 2" key="1">
    <citation type="journal article" date="2024" name="J Genomics">
        <title>Draft genome sequencing and assembly of Favolaschia claudopus CIRM-BRFM 2984 isolated from oak limbs.</title>
        <authorList>
            <person name="Navarro D."/>
            <person name="Drula E."/>
            <person name="Chaduli D."/>
            <person name="Cazenave R."/>
            <person name="Ahrendt S."/>
            <person name="Wang J."/>
            <person name="Lipzen A."/>
            <person name="Daum C."/>
            <person name="Barry K."/>
            <person name="Grigoriev I.V."/>
            <person name="Favel A."/>
            <person name="Rosso M.N."/>
            <person name="Martin F."/>
        </authorList>
    </citation>
    <scope>NUCLEOTIDE SEQUENCE [LARGE SCALE GENOMIC DNA]</scope>
    <source>
        <strain evidence="1 2">CIRM-BRFM 2984</strain>
    </source>
</reference>
<evidence type="ECO:0000313" key="2">
    <source>
        <dbReference type="Proteomes" id="UP001362999"/>
    </source>
</evidence>
<organism evidence="1 2">
    <name type="scientific">Favolaschia claudopus</name>
    <dbReference type="NCBI Taxonomy" id="2862362"/>
    <lineage>
        <taxon>Eukaryota</taxon>
        <taxon>Fungi</taxon>
        <taxon>Dikarya</taxon>
        <taxon>Basidiomycota</taxon>
        <taxon>Agaricomycotina</taxon>
        <taxon>Agaricomycetes</taxon>
        <taxon>Agaricomycetidae</taxon>
        <taxon>Agaricales</taxon>
        <taxon>Marasmiineae</taxon>
        <taxon>Mycenaceae</taxon>
        <taxon>Favolaschia</taxon>
    </lineage>
</organism>